<reference evidence="3 4" key="1">
    <citation type="submission" date="2019-12" db="EMBL/GenBank/DDBJ databases">
        <title>complete genome sequences of Aeromonas caviae str. WP2-W18-ESBL-01 isolated from wastewater treatment plant effluent.</title>
        <authorList>
            <person name="Sekizuka T."/>
            <person name="Itokawa K."/>
            <person name="Yatsu K."/>
            <person name="Inamine Y."/>
            <person name="Kuroda M."/>
        </authorList>
    </citation>
    <scope>NUCLEOTIDE SEQUENCE [LARGE SCALE GENOMIC DNA]</scope>
    <source>
        <strain evidence="3 4">WP2-W18-ESBL-01</strain>
    </source>
</reference>
<dbReference type="SUPFAM" id="SSF55961">
    <property type="entry name" value="Bet v1-like"/>
    <property type="match status" value="1"/>
</dbReference>
<name>A0A6S4TC07_AERCA</name>
<dbReference type="InterPro" id="IPR002913">
    <property type="entry name" value="START_lipid-bd_dom"/>
</dbReference>
<sequence length="233" mass="26112">MLMEPQHKHKRSELSVMTRYAALVMALISFASWAGTWQLRQGDEGVMLWTQPHPPTSFQALRLEMRVNADPGALITVLRNTARHEEWLPQSREVRVLARSGPDDDLVYTRLASPWPVQDRELITRSHLSRRIDCGLTLEVWAEPNALPLHAGLFRIQESAGRWEALPQRDGSTLVRLETYTNPGNNLPGWLVNPIAIKAAVGSFKAIRRLMEAEPRVAATPGLLGSDPRCSAT</sequence>
<evidence type="ECO:0000313" key="3">
    <source>
        <dbReference type="EMBL" id="BBQ30662.1"/>
    </source>
</evidence>
<dbReference type="EMBL" id="AP021927">
    <property type="protein sequence ID" value="BBQ30662.1"/>
    <property type="molecule type" value="Genomic_DNA"/>
</dbReference>
<keyword evidence="1" id="KW-1133">Transmembrane helix</keyword>
<dbReference type="RefSeq" id="WP_406569038.1">
    <property type="nucleotide sequence ID" value="NZ_AP021927.1"/>
</dbReference>
<keyword evidence="1" id="KW-0472">Membrane</keyword>
<evidence type="ECO:0000259" key="2">
    <source>
        <dbReference type="Pfam" id="PF01852"/>
    </source>
</evidence>
<dbReference type="Proteomes" id="UP000515756">
    <property type="component" value="Chromosome"/>
</dbReference>
<keyword evidence="1" id="KW-0812">Transmembrane</keyword>
<organism evidence="3 4">
    <name type="scientific">Aeromonas caviae</name>
    <name type="common">Aeromonas punctata</name>
    <dbReference type="NCBI Taxonomy" id="648"/>
    <lineage>
        <taxon>Bacteria</taxon>
        <taxon>Pseudomonadati</taxon>
        <taxon>Pseudomonadota</taxon>
        <taxon>Gammaproteobacteria</taxon>
        <taxon>Aeromonadales</taxon>
        <taxon>Aeromonadaceae</taxon>
        <taxon>Aeromonas</taxon>
    </lineage>
</organism>
<evidence type="ECO:0000256" key="1">
    <source>
        <dbReference type="SAM" id="Phobius"/>
    </source>
</evidence>
<dbReference type="Pfam" id="PF01852">
    <property type="entry name" value="START"/>
    <property type="match status" value="1"/>
</dbReference>
<gene>
    <name evidence="3" type="ORF">WP2W18E01_22440</name>
</gene>
<dbReference type="PIRSF" id="PIRSF039033">
    <property type="entry name" value="START_dom"/>
    <property type="match status" value="1"/>
</dbReference>
<dbReference type="InterPro" id="IPR023393">
    <property type="entry name" value="START-like_dom_sf"/>
</dbReference>
<dbReference type="GO" id="GO:0008289">
    <property type="term" value="F:lipid binding"/>
    <property type="evidence" value="ECO:0007669"/>
    <property type="project" value="InterPro"/>
</dbReference>
<feature type="transmembrane region" description="Helical" evidence="1">
    <location>
        <begin position="20"/>
        <end position="39"/>
    </location>
</feature>
<protein>
    <recommendedName>
        <fullName evidence="2">START domain-containing protein</fullName>
    </recommendedName>
</protein>
<feature type="domain" description="START" evidence="2">
    <location>
        <begin position="51"/>
        <end position="201"/>
    </location>
</feature>
<dbReference type="InterPro" id="IPR028347">
    <property type="entry name" value="START_dom_prot"/>
</dbReference>
<accession>A0A6S4TC07</accession>
<dbReference type="AlphaFoldDB" id="A0A6S4TC07"/>
<proteinExistence type="predicted"/>
<evidence type="ECO:0000313" key="4">
    <source>
        <dbReference type="Proteomes" id="UP000515756"/>
    </source>
</evidence>
<dbReference type="Gene3D" id="3.30.530.20">
    <property type="match status" value="1"/>
</dbReference>